<dbReference type="PROSITE" id="PS00211">
    <property type="entry name" value="ABC_TRANSPORTER_1"/>
    <property type="match status" value="2"/>
</dbReference>
<dbReference type="InterPro" id="IPR003439">
    <property type="entry name" value="ABC_transporter-like_ATP-bd"/>
</dbReference>
<dbReference type="InterPro" id="IPR017871">
    <property type="entry name" value="ABC_transporter-like_CS"/>
</dbReference>
<evidence type="ECO:0000256" key="2">
    <source>
        <dbReference type="ARBA" id="ARBA00005417"/>
    </source>
</evidence>
<evidence type="ECO:0000259" key="8">
    <source>
        <dbReference type="PROSITE" id="PS50893"/>
    </source>
</evidence>
<keyword evidence="10" id="KW-1185">Reference proteome</keyword>
<dbReference type="Proteomes" id="UP001284601">
    <property type="component" value="Unassembled WGS sequence"/>
</dbReference>
<gene>
    <name evidence="9" type="ORF">R7226_08010</name>
</gene>
<keyword evidence="5" id="KW-0547">Nucleotide-binding</keyword>
<feature type="domain" description="ABC transporter" evidence="8">
    <location>
        <begin position="275"/>
        <end position="491"/>
    </location>
</feature>
<proteinExistence type="inferred from homology"/>
<organism evidence="9 10">
    <name type="scientific">Conexibacter stalactiti</name>
    <dbReference type="NCBI Taxonomy" id="1940611"/>
    <lineage>
        <taxon>Bacteria</taxon>
        <taxon>Bacillati</taxon>
        <taxon>Actinomycetota</taxon>
        <taxon>Thermoleophilia</taxon>
        <taxon>Solirubrobacterales</taxon>
        <taxon>Conexibacteraceae</taxon>
        <taxon>Conexibacter</taxon>
    </lineage>
</organism>
<evidence type="ECO:0000256" key="3">
    <source>
        <dbReference type="ARBA" id="ARBA00022448"/>
    </source>
</evidence>
<dbReference type="Pfam" id="PF08352">
    <property type="entry name" value="oligo_HPY"/>
    <property type="match status" value="2"/>
</dbReference>
<comment type="similarity">
    <text evidence="2">Belongs to the ABC transporter superfamily.</text>
</comment>
<dbReference type="PROSITE" id="PS50893">
    <property type="entry name" value="ABC_TRANSPORTER_2"/>
    <property type="match status" value="2"/>
</dbReference>
<dbReference type="SUPFAM" id="SSF52540">
    <property type="entry name" value="P-loop containing nucleoside triphosphate hydrolases"/>
    <property type="match status" value="2"/>
</dbReference>
<dbReference type="PANTHER" id="PTHR43297">
    <property type="entry name" value="OLIGOPEPTIDE TRANSPORT ATP-BINDING PROTEIN APPD"/>
    <property type="match status" value="1"/>
</dbReference>
<protein>
    <submittedName>
        <fullName evidence="9">ABC transporter ATP-binding protein</fullName>
    </submittedName>
</protein>
<sequence>MSPALVLDDLTIAYGERAPVVRGLSLEIAPGEAYGLVGESGSGKSTVALAVARYLPRVARIVSGSLRVAGSDPYALDDRALRELRTSAIAMVYQEPGRALNPTMRVGRQLGEVFELKGIDGEQRRAQVLQTLARVGFDAPETVAARYPHELSGGQQQRVVIAMALAVRPALLVLDEPTTGLDAQVQAGVLELIERLRDELGAGVLLISHNLPLIAAHCDRVGILAAGELVEEGDARTVVERPSHPYTRALVAAVPRIDAPPPARDAPPVEGAPVVHVRGLTKRYGAHAAVRDVDLEIGRGEVFGLVGESGSGKTTLGRAIAGLTAHDGDVRLIGRPQMVFQSPDASLNPRRTVRKTLARAIRKLGGDQTPAQLAEQVGLGPELLDRLPGELSGGQKQRVAIARAFAGPIGLVVCDEATSALDVSVQAKILDLLRELQSSRGVSYLFVSHDLAVVRRLADRVGVMYRGELVEVGDAEQIFTAPQHPYTQAILAAAITPEPSSHEALT</sequence>
<evidence type="ECO:0000313" key="9">
    <source>
        <dbReference type="EMBL" id="MDW5594276.1"/>
    </source>
</evidence>
<evidence type="ECO:0000256" key="6">
    <source>
        <dbReference type="ARBA" id="ARBA00022840"/>
    </source>
</evidence>
<reference evidence="9 10" key="2">
    <citation type="submission" date="2023-10" db="EMBL/GenBank/DDBJ databases">
        <authorList>
            <person name="Han X.F."/>
        </authorList>
    </citation>
    <scope>NUCLEOTIDE SEQUENCE [LARGE SCALE GENOMIC DNA]</scope>
    <source>
        <strain evidence="9 10">KCTC 39840</strain>
    </source>
</reference>
<feature type="domain" description="ABC transporter" evidence="8">
    <location>
        <begin position="5"/>
        <end position="251"/>
    </location>
</feature>
<evidence type="ECO:0000256" key="7">
    <source>
        <dbReference type="ARBA" id="ARBA00023136"/>
    </source>
</evidence>
<evidence type="ECO:0000256" key="5">
    <source>
        <dbReference type="ARBA" id="ARBA00022741"/>
    </source>
</evidence>
<keyword evidence="7" id="KW-0472">Membrane</keyword>
<reference evidence="10" key="1">
    <citation type="submission" date="2023-07" db="EMBL/GenBank/DDBJ databases">
        <title>Conexibacter stalactiti sp. nov., isolated from stalactites in a lava cave and emended description of the genus Conexibacter.</title>
        <authorList>
            <person name="Lee S.D."/>
        </authorList>
    </citation>
    <scope>NUCLEOTIDE SEQUENCE [LARGE SCALE GENOMIC DNA]</scope>
    <source>
        <strain evidence="10">KCTC 39840</strain>
    </source>
</reference>
<name>A0ABU4HLU9_9ACTN</name>
<dbReference type="Pfam" id="PF00005">
    <property type="entry name" value="ABC_tran"/>
    <property type="match status" value="2"/>
</dbReference>
<keyword evidence="4" id="KW-1003">Cell membrane</keyword>
<dbReference type="PANTHER" id="PTHR43297:SF2">
    <property type="entry name" value="DIPEPTIDE TRANSPORT ATP-BINDING PROTEIN DPPD"/>
    <property type="match status" value="1"/>
</dbReference>
<dbReference type="Gene3D" id="3.40.50.300">
    <property type="entry name" value="P-loop containing nucleotide triphosphate hydrolases"/>
    <property type="match status" value="2"/>
</dbReference>
<dbReference type="InterPro" id="IPR003593">
    <property type="entry name" value="AAA+_ATPase"/>
</dbReference>
<evidence type="ECO:0000256" key="1">
    <source>
        <dbReference type="ARBA" id="ARBA00004202"/>
    </source>
</evidence>
<dbReference type="CDD" id="cd03257">
    <property type="entry name" value="ABC_NikE_OppD_transporters"/>
    <property type="match status" value="2"/>
</dbReference>
<comment type="subcellular location">
    <subcellularLocation>
        <location evidence="1">Cell membrane</location>
        <topology evidence="1">Peripheral membrane protein</topology>
    </subcellularLocation>
</comment>
<keyword evidence="6 9" id="KW-0067">ATP-binding</keyword>
<accession>A0ABU4HLU9</accession>
<comment type="caution">
    <text evidence="9">The sequence shown here is derived from an EMBL/GenBank/DDBJ whole genome shotgun (WGS) entry which is preliminary data.</text>
</comment>
<dbReference type="EMBL" id="JAWSTH010000014">
    <property type="protein sequence ID" value="MDW5594276.1"/>
    <property type="molecule type" value="Genomic_DNA"/>
</dbReference>
<dbReference type="InterPro" id="IPR050388">
    <property type="entry name" value="ABC_Ni/Peptide_Import"/>
</dbReference>
<dbReference type="SMART" id="SM00382">
    <property type="entry name" value="AAA"/>
    <property type="match status" value="2"/>
</dbReference>
<evidence type="ECO:0000256" key="4">
    <source>
        <dbReference type="ARBA" id="ARBA00022475"/>
    </source>
</evidence>
<dbReference type="RefSeq" id="WP_318596547.1">
    <property type="nucleotide sequence ID" value="NZ_JAWSTH010000014.1"/>
</dbReference>
<keyword evidence="3" id="KW-0813">Transport</keyword>
<evidence type="ECO:0000313" key="10">
    <source>
        <dbReference type="Proteomes" id="UP001284601"/>
    </source>
</evidence>
<dbReference type="GO" id="GO:0005524">
    <property type="term" value="F:ATP binding"/>
    <property type="evidence" value="ECO:0007669"/>
    <property type="project" value="UniProtKB-KW"/>
</dbReference>
<dbReference type="InterPro" id="IPR027417">
    <property type="entry name" value="P-loop_NTPase"/>
</dbReference>
<dbReference type="InterPro" id="IPR013563">
    <property type="entry name" value="Oligopep_ABC_C"/>
</dbReference>